<name>A0A1B9FZI7_9TREE</name>
<dbReference type="EMBL" id="KI894022">
    <property type="protein sequence ID" value="OCF24175.1"/>
    <property type="molecule type" value="Genomic_DNA"/>
</dbReference>
<dbReference type="PANTHER" id="PTHR19862">
    <property type="entry name" value="WD REPEAT-CONTAINING PROTEIN 48"/>
    <property type="match status" value="1"/>
</dbReference>
<feature type="repeat" description="WD" evidence="3">
    <location>
        <begin position="359"/>
        <end position="400"/>
    </location>
</feature>
<evidence type="ECO:0000256" key="2">
    <source>
        <dbReference type="ARBA" id="ARBA00022737"/>
    </source>
</evidence>
<dbReference type="InterPro" id="IPR021772">
    <property type="entry name" value="WDR48/Bun107"/>
</dbReference>
<feature type="repeat" description="WD" evidence="3">
    <location>
        <begin position="259"/>
        <end position="294"/>
    </location>
</feature>
<feature type="compositionally biased region" description="Polar residues" evidence="4">
    <location>
        <begin position="940"/>
        <end position="958"/>
    </location>
</feature>
<sequence length="1244" mass="136060">MVTSRRVSYILPSPDQPPPLLSLPPLGQQRQGHPSPFFIPKTDGSGASTPGAALGSRNPFLSAQTPSTEKPSHPRHCLGITSLALDTSTLLSESDSPGGILYTGGRDGLVASWELNVPHKKRRGGRYEILPGRGQKVKWERIGDGAEFFDDEEFEDEENDRLSSEDEGDGWVGVSGNQKAKGEIPYEDRWEIDKDEIVNSKPAPTIFRQSAQTHTDWVNAMLLCNLNQTVITASSDRTIRAWNPHASSDDPASLSPSLVGSHRDYVRALAWAKYPGLLFSGALDRHLSIWDIKSQVHEPVFNIDLTKVDDFGGVGLEGERGSVYALGVDHAGQVLAAGTPERVVRLWDPRAGDHSIGKLIGHTDCVRSIVFSEDGRYMLTGSSDTTIKLWSLAAHRCLHTFSHHDSSVWSLHSTHPNLERFYSGSRDGYLCVTDLEQCGDISEAECVVLAREGESQKNGTYESKTGDEGIRCITAMDDEYVWTATGSAEIKRWRDVGRRVDRLNYDFDGLSYNVATERSPPAEVSITVPSALGSPFAGGTGQSTNGIAGPGSPASALPSSVRDRLTGNVPQQRPSSLSGASIANSVASEDGRNKTGINGIPYQSLVCLGAPDSPYSFGFSQHRQEDMQREPSVPQGLNGLLKAENESPRRISFQMDHDQPTARTEYEDREVASEAVPLRTNPDEIIAGRSGLVRSLILNDRQHVLTVDTEGEVAAWNILRGICIGRFSTSEVAEALHLERGENAEKAVRKHSQEVLEMVKERVEGETMVITWCQVDTKIGSLVVHLEEGRVFDAEVYADELGVEGFEGSREDIRINLGKWALANLFRGLIKAEEREVTDLAVNRTPSTVNSSLPSSVPKSPGITQISIERPADIPHPHRKRAMTGSFSNPRPPSLNIPGLVSPASRPAVLPEVFDEHLSRSAPESNSFFQNFQALKIPQSPSVASTTNPTLSPNTERTSASRDYFSSKRKNDPSPSRESTVNTPSTPATSTTGDKKGFMGKMKGLGRKKQTESVMSPVVEKVVTPEDDGPKVSDREAEQLHILDTVRSHRFSPPGPLEAPYIPLPLSTALLISEESKDAGAWVVTYRSQVSSTERDMEDLEMNSPLWLLDYLFASNTRQKDPVKLTFILEPAPGSGMKDLPEGSARLSASRALRAKKISAFIVDKLDLYNPSKLKLPSFASHHHLGRRSSTSNEDNLPAPEEIIELICGNEVVNPKITLATLKAYYGSGPDMLLYYRLKKGIQG</sequence>
<feature type="compositionally biased region" description="Polar residues" evidence="4">
    <location>
        <begin position="973"/>
        <end position="992"/>
    </location>
</feature>
<evidence type="ECO:0000256" key="1">
    <source>
        <dbReference type="ARBA" id="ARBA00022574"/>
    </source>
</evidence>
<dbReference type="AlphaFoldDB" id="A0A1B9FZI7"/>
<feature type="compositionally biased region" description="Polar residues" evidence="4">
    <location>
        <begin position="568"/>
        <end position="581"/>
    </location>
</feature>
<dbReference type="PROSITE" id="PS50082">
    <property type="entry name" value="WD_REPEATS_2"/>
    <property type="match status" value="4"/>
</dbReference>
<keyword evidence="7" id="KW-1185">Reference proteome</keyword>
<dbReference type="PROSITE" id="PS00678">
    <property type="entry name" value="WD_REPEATS_1"/>
    <property type="match status" value="1"/>
</dbReference>
<evidence type="ECO:0000256" key="4">
    <source>
        <dbReference type="SAM" id="MobiDB-lite"/>
    </source>
</evidence>
<dbReference type="Pfam" id="PF00400">
    <property type="entry name" value="WD40"/>
    <property type="match status" value="4"/>
</dbReference>
<evidence type="ECO:0000313" key="5">
    <source>
        <dbReference type="EMBL" id="OCF24175.1"/>
    </source>
</evidence>
<dbReference type="InterPro" id="IPR019775">
    <property type="entry name" value="WD40_repeat_CS"/>
</dbReference>
<feature type="compositionally biased region" description="Polar residues" evidence="4">
    <location>
        <begin position="846"/>
        <end position="867"/>
    </location>
</feature>
<dbReference type="RefSeq" id="XP_019045245.1">
    <property type="nucleotide sequence ID" value="XM_019192248.1"/>
</dbReference>
<dbReference type="InterPro" id="IPR036322">
    <property type="entry name" value="WD40_repeat_dom_sf"/>
</dbReference>
<evidence type="ECO:0000313" key="6">
    <source>
        <dbReference type="EMBL" id="WVW85065.1"/>
    </source>
</evidence>
<dbReference type="InterPro" id="IPR051246">
    <property type="entry name" value="WDR48"/>
</dbReference>
<dbReference type="KEGG" id="kbi:30210033"/>
<feature type="region of interest" description="Disordered" evidence="4">
    <location>
        <begin position="153"/>
        <end position="178"/>
    </location>
</feature>
<dbReference type="Pfam" id="PF11816">
    <property type="entry name" value="DUF3337"/>
    <property type="match status" value="1"/>
</dbReference>
<dbReference type="OrthoDB" id="2421129at2759"/>
<dbReference type="VEuPathDB" id="FungiDB:I302_05634"/>
<dbReference type="Gene3D" id="2.130.10.10">
    <property type="entry name" value="YVTN repeat-like/Quinoprotein amine dehydrogenase"/>
    <property type="match status" value="2"/>
</dbReference>
<feature type="region of interest" description="Disordered" evidence="4">
    <location>
        <begin position="1"/>
        <end position="75"/>
    </location>
</feature>
<evidence type="ECO:0000313" key="7">
    <source>
        <dbReference type="Proteomes" id="UP000092730"/>
    </source>
</evidence>
<dbReference type="STRING" id="1296100.A0A1B9FZI7"/>
<gene>
    <name evidence="5" type="ORF">I302_05634</name>
    <name evidence="6" type="ORF">I302_107101</name>
</gene>
<dbReference type="PROSITE" id="PS50294">
    <property type="entry name" value="WD_REPEATS_REGION"/>
    <property type="match status" value="2"/>
</dbReference>
<reference evidence="5" key="3">
    <citation type="submission" date="2014-01" db="EMBL/GenBank/DDBJ databases">
        <title>Evolution of pathogenesis and genome organization in the Tremellales.</title>
        <authorList>
            <person name="Cuomo C."/>
            <person name="Litvintseva A."/>
            <person name="Heitman J."/>
            <person name="Chen Y."/>
            <person name="Sun S."/>
            <person name="Springer D."/>
            <person name="Dromer F."/>
            <person name="Young S."/>
            <person name="Zeng Q."/>
            <person name="Chapman S."/>
            <person name="Gujja S."/>
            <person name="Saif S."/>
            <person name="Birren B."/>
        </authorList>
    </citation>
    <scope>NUCLEOTIDE SEQUENCE</scope>
    <source>
        <strain evidence="5">CBS 10118</strain>
    </source>
</reference>
<dbReference type="PANTHER" id="PTHR19862:SF14">
    <property type="entry name" value="WD REPEAT-CONTAINING PROTEIN 48"/>
    <property type="match status" value="1"/>
</dbReference>
<dbReference type="SUPFAM" id="SSF50978">
    <property type="entry name" value="WD40 repeat-like"/>
    <property type="match status" value="1"/>
</dbReference>
<dbReference type="EMBL" id="CP144545">
    <property type="protein sequence ID" value="WVW85065.1"/>
    <property type="molecule type" value="Genomic_DNA"/>
</dbReference>
<reference evidence="6" key="2">
    <citation type="submission" date="2013-07" db="EMBL/GenBank/DDBJ databases">
        <authorList>
            <consortium name="The Broad Institute Genome Sequencing Platform"/>
            <person name="Cuomo C."/>
            <person name="Litvintseva A."/>
            <person name="Chen Y."/>
            <person name="Heitman J."/>
            <person name="Sun S."/>
            <person name="Springer D."/>
            <person name="Dromer F."/>
            <person name="Young S.K."/>
            <person name="Zeng Q."/>
            <person name="Gargeya S."/>
            <person name="Fitzgerald M."/>
            <person name="Abouelleil A."/>
            <person name="Alvarado L."/>
            <person name="Berlin A.M."/>
            <person name="Chapman S.B."/>
            <person name="Dewar J."/>
            <person name="Goldberg J."/>
            <person name="Griggs A."/>
            <person name="Gujja S."/>
            <person name="Hansen M."/>
            <person name="Howarth C."/>
            <person name="Imamovic A."/>
            <person name="Larimer J."/>
            <person name="McCowan C."/>
            <person name="Murphy C."/>
            <person name="Pearson M."/>
            <person name="Priest M."/>
            <person name="Roberts A."/>
            <person name="Saif S."/>
            <person name="Shea T."/>
            <person name="Sykes S."/>
            <person name="Wortman J."/>
            <person name="Nusbaum C."/>
            <person name="Birren B."/>
        </authorList>
    </citation>
    <scope>NUCLEOTIDE SEQUENCE</scope>
    <source>
        <strain evidence="6">CBS 10118</strain>
    </source>
</reference>
<dbReference type="Proteomes" id="UP000092730">
    <property type="component" value="Chromosome 5"/>
</dbReference>
<dbReference type="GO" id="GO:0043130">
    <property type="term" value="F:ubiquitin binding"/>
    <property type="evidence" value="ECO:0007669"/>
    <property type="project" value="TreeGrafter"/>
</dbReference>
<feature type="region of interest" description="Disordered" evidence="4">
    <location>
        <begin position="940"/>
        <end position="1015"/>
    </location>
</feature>
<reference evidence="5" key="1">
    <citation type="submission" date="2013-07" db="EMBL/GenBank/DDBJ databases">
        <title>The Genome Sequence of Cryptococcus bestiolae CBS10118.</title>
        <authorList>
            <consortium name="The Broad Institute Genome Sequencing Platform"/>
            <person name="Cuomo C."/>
            <person name="Litvintseva A."/>
            <person name="Chen Y."/>
            <person name="Heitman J."/>
            <person name="Sun S."/>
            <person name="Springer D."/>
            <person name="Dromer F."/>
            <person name="Young S.K."/>
            <person name="Zeng Q."/>
            <person name="Gargeya S."/>
            <person name="Fitzgerald M."/>
            <person name="Abouelleil A."/>
            <person name="Alvarado L."/>
            <person name="Berlin A.M."/>
            <person name="Chapman S.B."/>
            <person name="Dewar J."/>
            <person name="Goldberg J."/>
            <person name="Griggs A."/>
            <person name="Gujja S."/>
            <person name="Hansen M."/>
            <person name="Howarth C."/>
            <person name="Imamovic A."/>
            <person name="Larimer J."/>
            <person name="McCowan C."/>
            <person name="Murphy C."/>
            <person name="Pearson M."/>
            <person name="Priest M."/>
            <person name="Roberts A."/>
            <person name="Saif S."/>
            <person name="Shea T."/>
            <person name="Sykes S."/>
            <person name="Wortman J."/>
            <person name="Nusbaum C."/>
            <person name="Birren B."/>
        </authorList>
    </citation>
    <scope>NUCLEOTIDE SEQUENCE [LARGE SCALE GENOMIC DNA]</scope>
    <source>
        <strain evidence="5">CBS 10118</strain>
    </source>
</reference>
<keyword evidence="1 3" id="KW-0853">WD repeat</keyword>
<organism evidence="5">
    <name type="scientific">Kwoniella bestiolae CBS 10118</name>
    <dbReference type="NCBI Taxonomy" id="1296100"/>
    <lineage>
        <taxon>Eukaryota</taxon>
        <taxon>Fungi</taxon>
        <taxon>Dikarya</taxon>
        <taxon>Basidiomycota</taxon>
        <taxon>Agaricomycotina</taxon>
        <taxon>Tremellomycetes</taxon>
        <taxon>Tremellales</taxon>
        <taxon>Cryptococcaceae</taxon>
        <taxon>Kwoniella</taxon>
    </lineage>
</organism>
<keyword evidence="2" id="KW-0677">Repeat</keyword>
<feature type="compositionally biased region" description="Polar residues" evidence="4">
    <location>
        <begin position="59"/>
        <end position="69"/>
    </location>
</feature>
<dbReference type="GO" id="GO:0000724">
    <property type="term" value="P:double-strand break repair via homologous recombination"/>
    <property type="evidence" value="ECO:0007669"/>
    <property type="project" value="TreeGrafter"/>
</dbReference>
<dbReference type="InterPro" id="IPR015943">
    <property type="entry name" value="WD40/YVTN_repeat-like_dom_sf"/>
</dbReference>
<dbReference type="SMART" id="SM00320">
    <property type="entry name" value="WD40"/>
    <property type="match status" value="8"/>
</dbReference>
<feature type="compositionally biased region" description="Low complexity" evidence="4">
    <location>
        <begin position="546"/>
        <end position="560"/>
    </location>
</feature>
<proteinExistence type="predicted"/>
<reference evidence="6" key="4">
    <citation type="submission" date="2024-02" db="EMBL/GenBank/DDBJ databases">
        <title>Comparative genomics of Cryptococcus and Kwoniella reveals pathogenesis evolution and contrasting modes of karyotype evolution via chromosome fusion or intercentromeric recombination.</title>
        <authorList>
            <person name="Coelho M.A."/>
            <person name="David-Palma M."/>
            <person name="Shea T."/>
            <person name="Bowers K."/>
            <person name="McGinley-Smith S."/>
            <person name="Mohammad A.W."/>
            <person name="Gnirke A."/>
            <person name="Yurkov A.M."/>
            <person name="Nowrousian M."/>
            <person name="Sun S."/>
            <person name="Cuomo C.A."/>
            <person name="Heitman J."/>
        </authorList>
    </citation>
    <scope>NUCLEOTIDE SEQUENCE</scope>
    <source>
        <strain evidence="6">CBS 10118</strain>
    </source>
</reference>
<feature type="compositionally biased region" description="Acidic residues" evidence="4">
    <location>
        <begin position="153"/>
        <end position="169"/>
    </location>
</feature>
<feature type="repeat" description="WD" evidence="3">
    <location>
        <begin position="211"/>
        <end position="243"/>
    </location>
</feature>
<feature type="region of interest" description="Disordered" evidence="4">
    <location>
        <begin position="846"/>
        <end position="900"/>
    </location>
</feature>
<protein>
    <submittedName>
        <fullName evidence="5">Uncharacterized protein</fullName>
    </submittedName>
</protein>
<accession>A0A1B9FZI7</accession>
<feature type="region of interest" description="Disordered" evidence="4">
    <location>
        <begin position="535"/>
        <end position="581"/>
    </location>
</feature>
<dbReference type="InterPro" id="IPR001680">
    <property type="entry name" value="WD40_rpt"/>
</dbReference>
<evidence type="ECO:0000256" key="3">
    <source>
        <dbReference type="PROSITE-ProRule" id="PRU00221"/>
    </source>
</evidence>
<feature type="repeat" description="WD" evidence="3">
    <location>
        <begin position="316"/>
        <end position="348"/>
    </location>
</feature>
<dbReference type="GeneID" id="30210033"/>